<organism evidence="10 11">
    <name type="scientific">Romanomermis culicivorax</name>
    <name type="common">Nematode worm</name>
    <dbReference type="NCBI Taxonomy" id="13658"/>
    <lineage>
        <taxon>Eukaryota</taxon>
        <taxon>Metazoa</taxon>
        <taxon>Ecdysozoa</taxon>
        <taxon>Nematoda</taxon>
        <taxon>Enoplea</taxon>
        <taxon>Dorylaimia</taxon>
        <taxon>Mermithida</taxon>
        <taxon>Mermithoidea</taxon>
        <taxon>Mermithidae</taxon>
        <taxon>Romanomermis</taxon>
    </lineage>
</organism>
<dbReference type="InterPro" id="IPR008967">
    <property type="entry name" value="p53-like_TF_DNA-bd_sf"/>
</dbReference>
<dbReference type="InterPro" id="IPR051577">
    <property type="entry name" value="MRF-like"/>
</dbReference>
<dbReference type="WBParaSite" id="nRc.2.0.1.t16745-RA">
    <property type="protein sequence ID" value="nRc.2.0.1.t16745-RA"/>
    <property type="gene ID" value="nRc.2.0.1.g16745"/>
</dbReference>
<keyword evidence="5 7" id="KW-0472">Membrane</keyword>
<evidence type="ECO:0000256" key="6">
    <source>
        <dbReference type="PROSITE-ProRule" id="PRU00850"/>
    </source>
</evidence>
<proteinExistence type="predicted"/>
<keyword evidence="10" id="KW-1185">Reference proteome</keyword>
<name>A0A915IS97_ROMCU</name>
<dbReference type="GO" id="GO:0045893">
    <property type="term" value="P:positive regulation of DNA-templated transcription"/>
    <property type="evidence" value="ECO:0007669"/>
    <property type="project" value="TreeGrafter"/>
</dbReference>
<dbReference type="GO" id="GO:0003700">
    <property type="term" value="F:DNA-binding transcription factor activity"/>
    <property type="evidence" value="ECO:0007669"/>
    <property type="project" value="UniProtKB-UniRule"/>
</dbReference>
<dbReference type="PANTHER" id="PTHR13029:SF18">
    <property type="entry name" value="MYELIN REGULATORY FACTOR HOMOLOG 1"/>
    <property type="match status" value="1"/>
</dbReference>
<dbReference type="GO" id="GO:0005634">
    <property type="term" value="C:nucleus"/>
    <property type="evidence" value="ECO:0007669"/>
    <property type="project" value="TreeGrafter"/>
</dbReference>
<evidence type="ECO:0000256" key="3">
    <source>
        <dbReference type="ARBA" id="ARBA00022989"/>
    </source>
</evidence>
<evidence type="ECO:0000256" key="1">
    <source>
        <dbReference type="ARBA" id="ARBA00004167"/>
    </source>
</evidence>
<feature type="transmembrane region" description="Helical" evidence="7">
    <location>
        <begin position="355"/>
        <end position="380"/>
    </location>
</feature>
<dbReference type="PROSITE" id="PS51688">
    <property type="entry name" value="ICA"/>
    <property type="match status" value="1"/>
</dbReference>
<dbReference type="PROSITE" id="PS51517">
    <property type="entry name" value="NDT80"/>
    <property type="match status" value="1"/>
</dbReference>
<evidence type="ECO:0000259" key="9">
    <source>
        <dbReference type="PROSITE" id="PS51688"/>
    </source>
</evidence>
<dbReference type="GO" id="GO:0043565">
    <property type="term" value="F:sequence-specific DNA binding"/>
    <property type="evidence" value="ECO:0007669"/>
    <property type="project" value="TreeGrafter"/>
</dbReference>
<keyword evidence="4 6" id="KW-0238">DNA-binding</keyword>
<reference evidence="11" key="1">
    <citation type="submission" date="2022-11" db="UniProtKB">
        <authorList>
            <consortium name="WormBaseParasite"/>
        </authorList>
    </citation>
    <scope>IDENTIFICATION</scope>
</reference>
<feature type="domain" description="NDT80" evidence="8">
    <location>
        <begin position="1"/>
        <end position="135"/>
    </location>
</feature>
<feature type="domain" description="Peptidase S74" evidence="9">
    <location>
        <begin position="182"/>
        <end position="281"/>
    </location>
</feature>
<sequence>MAPKFVQVASGSSTVIRPAKEFLLDFYGVKTEMLNSMVQIKQSQSDRKPTDYEPVKLELLPNRVTKVTVGRLHFNETTLNNQRKNQRPNPDQKYFYLVASLSALISDSERYIVASLHSEQIIVRASNPGQFDISDSEPLMQKGKTPNSLYFVGPVGIGTDQPTTALAVSGDIQYTGSLFHPSDGRLKENIVEIDYNDALTNIAQIRVVTYDLKPEEAAKLGVPEEQRHRVGVIAQEVALIVPDAVKNEGEFLTVDDNRIFYESVAAVKELCQLTGNLECKIGEVEKISKKLSKLSRFDSMRSSATICSFPTQHRRPLVPSTVIENPEEKPTSVTSKLWRSIYKKITGNPKTEGRLVAGSVICLIMVLLTCLAVLTTLLIMDHARKVESRG</sequence>
<protein>
    <submittedName>
        <fullName evidence="11">Peptidase S74 domain-containing protein</fullName>
    </submittedName>
</protein>
<dbReference type="InterPro" id="IPR037141">
    <property type="entry name" value="NDT80_DNA-bd_dom_sf"/>
</dbReference>
<evidence type="ECO:0000313" key="11">
    <source>
        <dbReference type="WBParaSite" id="nRc.2.0.1.t16745-RA"/>
    </source>
</evidence>
<dbReference type="Pfam" id="PF13884">
    <property type="entry name" value="Peptidase_S74"/>
    <property type="match status" value="1"/>
</dbReference>
<dbReference type="InterPro" id="IPR024061">
    <property type="entry name" value="NDT80_DNA-bd_dom"/>
</dbReference>
<accession>A0A915IS97</accession>
<evidence type="ECO:0000256" key="4">
    <source>
        <dbReference type="ARBA" id="ARBA00023125"/>
    </source>
</evidence>
<dbReference type="SUPFAM" id="SSF49417">
    <property type="entry name" value="p53-like transcription factors"/>
    <property type="match status" value="1"/>
</dbReference>
<dbReference type="Pfam" id="PF05224">
    <property type="entry name" value="NDT80_PhoG"/>
    <property type="match status" value="1"/>
</dbReference>
<dbReference type="GO" id="GO:0005789">
    <property type="term" value="C:endoplasmic reticulum membrane"/>
    <property type="evidence" value="ECO:0007669"/>
    <property type="project" value="TreeGrafter"/>
</dbReference>
<dbReference type="AlphaFoldDB" id="A0A915IS97"/>
<keyword evidence="3 7" id="KW-1133">Transmembrane helix</keyword>
<keyword evidence="2 7" id="KW-0812">Transmembrane</keyword>
<dbReference type="Pfam" id="PF13887">
    <property type="entry name" value="MYRF_ICA"/>
    <property type="match status" value="1"/>
</dbReference>
<dbReference type="GO" id="GO:0016540">
    <property type="term" value="P:protein autoprocessing"/>
    <property type="evidence" value="ECO:0007669"/>
    <property type="project" value="InterPro"/>
</dbReference>
<comment type="subcellular location">
    <subcellularLocation>
        <location evidence="1">Membrane</location>
        <topology evidence="1">Single-pass membrane protein</topology>
    </subcellularLocation>
</comment>
<evidence type="ECO:0000259" key="8">
    <source>
        <dbReference type="PROSITE" id="PS51517"/>
    </source>
</evidence>
<dbReference type="Proteomes" id="UP000887565">
    <property type="component" value="Unplaced"/>
</dbReference>
<dbReference type="PANTHER" id="PTHR13029">
    <property type="match status" value="1"/>
</dbReference>
<evidence type="ECO:0000313" key="10">
    <source>
        <dbReference type="Proteomes" id="UP000887565"/>
    </source>
</evidence>
<dbReference type="InterPro" id="IPR026932">
    <property type="entry name" value="MYRF_ICA"/>
</dbReference>
<dbReference type="Gene3D" id="2.60.40.1390">
    <property type="entry name" value="NDT80 DNA-binding domain"/>
    <property type="match status" value="1"/>
</dbReference>
<feature type="DNA-binding region" description="NDT80" evidence="6">
    <location>
        <begin position="1"/>
        <end position="135"/>
    </location>
</feature>
<evidence type="ECO:0000256" key="5">
    <source>
        <dbReference type="ARBA" id="ARBA00023136"/>
    </source>
</evidence>
<evidence type="ECO:0000256" key="2">
    <source>
        <dbReference type="ARBA" id="ARBA00022692"/>
    </source>
</evidence>
<dbReference type="InterPro" id="IPR030392">
    <property type="entry name" value="S74_ICA"/>
</dbReference>
<evidence type="ECO:0000256" key="7">
    <source>
        <dbReference type="SAM" id="Phobius"/>
    </source>
</evidence>